<dbReference type="AlphaFoldDB" id="A0A813W9Z0"/>
<comment type="caution">
    <text evidence="1">The sequence shown here is derived from an EMBL/GenBank/DDBJ whole genome shotgun (WGS) entry which is preliminary data.</text>
</comment>
<proteinExistence type="predicted"/>
<accession>A0A813W9Z0</accession>
<dbReference type="EMBL" id="CAJNOC010001271">
    <property type="protein sequence ID" value="CAF0850356.1"/>
    <property type="molecule type" value="Genomic_DNA"/>
</dbReference>
<gene>
    <name evidence="1" type="ORF">OXX778_LOCUS8918</name>
</gene>
<protein>
    <recommendedName>
        <fullName evidence="3">Tc1-like transposase DDE domain-containing protein</fullName>
    </recommendedName>
</protein>
<organism evidence="1 2">
    <name type="scientific">Brachionus calyciflorus</name>
    <dbReference type="NCBI Taxonomy" id="104777"/>
    <lineage>
        <taxon>Eukaryota</taxon>
        <taxon>Metazoa</taxon>
        <taxon>Spiralia</taxon>
        <taxon>Gnathifera</taxon>
        <taxon>Rotifera</taxon>
        <taxon>Eurotatoria</taxon>
        <taxon>Monogononta</taxon>
        <taxon>Pseudotrocha</taxon>
        <taxon>Ploima</taxon>
        <taxon>Brachionidae</taxon>
        <taxon>Brachionus</taxon>
    </lineage>
</organism>
<dbReference type="Gene3D" id="3.30.420.10">
    <property type="entry name" value="Ribonuclease H-like superfamily/Ribonuclease H"/>
    <property type="match status" value="1"/>
</dbReference>
<reference evidence="1" key="1">
    <citation type="submission" date="2021-02" db="EMBL/GenBank/DDBJ databases">
        <authorList>
            <person name="Nowell W R."/>
        </authorList>
    </citation>
    <scope>NUCLEOTIDE SEQUENCE</scope>
    <source>
        <strain evidence="1">Ploen Becks lab</strain>
    </source>
</reference>
<evidence type="ECO:0000313" key="2">
    <source>
        <dbReference type="Proteomes" id="UP000663879"/>
    </source>
</evidence>
<dbReference type="OrthoDB" id="4843387at2759"/>
<sequence>MSLVRSQKPDYEFIECAISGGKTQQEKAELDGVSQKCASLIKKKHESSGQGRVVFSDESNFEVINRKSKVIVKRLNNEKYNQKFCVPSLKNGRGSAGKWRCISSKDTGVCNMYTGRINQYVYRDTPQIIHLLPSVELFYDPEDHWIFQQEDASAHTAYSIRDWYKEQNIEVLSWCPRSLDLNPIEN</sequence>
<dbReference type="Proteomes" id="UP000663879">
    <property type="component" value="Unassembled WGS sequence"/>
</dbReference>
<dbReference type="GO" id="GO:0003676">
    <property type="term" value="F:nucleic acid binding"/>
    <property type="evidence" value="ECO:0007669"/>
    <property type="project" value="InterPro"/>
</dbReference>
<name>A0A813W9Z0_9BILA</name>
<dbReference type="InterPro" id="IPR036397">
    <property type="entry name" value="RNaseH_sf"/>
</dbReference>
<keyword evidence="2" id="KW-1185">Reference proteome</keyword>
<evidence type="ECO:0000313" key="1">
    <source>
        <dbReference type="EMBL" id="CAF0850356.1"/>
    </source>
</evidence>
<evidence type="ECO:0008006" key="3">
    <source>
        <dbReference type="Google" id="ProtNLM"/>
    </source>
</evidence>